<organism evidence="2 3">
    <name type="scientific">Caerostris darwini</name>
    <dbReference type="NCBI Taxonomy" id="1538125"/>
    <lineage>
        <taxon>Eukaryota</taxon>
        <taxon>Metazoa</taxon>
        <taxon>Ecdysozoa</taxon>
        <taxon>Arthropoda</taxon>
        <taxon>Chelicerata</taxon>
        <taxon>Arachnida</taxon>
        <taxon>Araneae</taxon>
        <taxon>Araneomorphae</taxon>
        <taxon>Entelegynae</taxon>
        <taxon>Araneoidea</taxon>
        <taxon>Araneidae</taxon>
        <taxon>Caerostris</taxon>
    </lineage>
</organism>
<protein>
    <submittedName>
        <fullName evidence="2">Uncharacterized protein</fullName>
    </submittedName>
</protein>
<feature type="compositionally biased region" description="Low complexity" evidence="1">
    <location>
        <begin position="272"/>
        <end position="281"/>
    </location>
</feature>
<gene>
    <name evidence="2" type="ORF">CDAR_306922</name>
</gene>
<evidence type="ECO:0000313" key="2">
    <source>
        <dbReference type="EMBL" id="GIY12697.1"/>
    </source>
</evidence>
<dbReference type="AlphaFoldDB" id="A0AAV4QTY5"/>
<feature type="region of interest" description="Disordered" evidence="1">
    <location>
        <begin position="86"/>
        <end position="198"/>
    </location>
</feature>
<feature type="region of interest" description="Disordered" evidence="1">
    <location>
        <begin position="261"/>
        <end position="282"/>
    </location>
</feature>
<accession>A0AAV4QTY5</accession>
<keyword evidence="3" id="KW-1185">Reference proteome</keyword>
<feature type="region of interest" description="Disordered" evidence="1">
    <location>
        <begin position="746"/>
        <end position="767"/>
    </location>
</feature>
<feature type="compositionally biased region" description="Basic and acidic residues" evidence="1">
    <location>
        <begin position="114"/>
        <end position="138"/>
    </location>
</feature>
<feature type="region of interest" description="Disordered" evidence="1">
    <location>
        <begin position="436"/>
        <end position="504"/>
    </location>
</feature>
<reference evidence="2 3" key="1">
    <citation type="submission" date="2021-06" db="EMBL/GenBank/DDBJ databases">
        <title>Caerostris darwini draft genome.</title>
        <authorList>
            <person name="Kono N."/>
            <person name="Arakawa K."/>
        </authorList>
    </citation>
    <scope>NUCLEOTIDE SEQUENCE [LARGE SCALE GENOMIC DNA]</scope>
</reference>
<evidence type="ECO:0000256" key="1">
    <source>
        <dbReference type="SAM" id="MobiDB-lite"/>
    </source>
</evidence>
<dbReference type="EMBL" id="BPLQ01005104">
    <property type="protein sequence ID" value="GIY12697.1"/>
    <property type="molecule type" value="Genomic_DNA"/>
</dbReference>
<dbReference type="Proteomes" id="UP001054837">
    <property type="component" value="Unassembled WGS sequence"/>
</dbReference>
<sequence>MLGRVLKGKFPRSRRKIHRLSTRLKITEKKEDRHRKCVDQNFSMKLRNRKKQTNFMGIKLTSPSIMKLSDLNCSINVAMKRNKRLNNEKNHINKNNNKKQKIDTSEMTMVAPIKKNDTKDKNSLKSSKEKGLKIRTSESTRVTRSSSQSFLVSPLFKETRSRHSSKVSDKKNSAKKTMESKHVQPTNRTSSSTKQNLNSNTVNNYFQKIINIPIDDIITTPVTRSFNLRKSSIIHTSKSDSNISKRKLSALYNDDQQESVGKKIKTGGGANNIGSSASSTGSKKKYTEDFLTANLQKMEGRRKTEPVAGKTDNTRRLAYNTRSCTSSAKSKRSNIKYVSQSCSGINMRGTEDFLTADSYTKASRRKTKCTSYKSDVVRTSMGNTQSKRSKNKCTPQKSSGTNIEYKEDFLTADLQKKQTKRKNKLKELTCKSDADILGSSTSNAKSKKSQSKCTSQTKRGRRRTEPVKSSNPHSVQEKKRGKSTGDLGKKPIRKKLPMQSTPKRHKMLFNKFNSALSGTPVTPDITKIPVDDLTISKNGTTFPFPDDKFMITPAKSKKKFHSLPIDNKLDEVGKKKRKTHKVSGSMEKSSTNTLLMITPVSYKKKAYSLPIKSKLDEISKERKMKKQKVSSCSTKKSSASGLKAAIPGKGTLKRDRWLFNTMKEKNDGYEDDIFESKKINLFKAGFMCDEESDTSSVNIATPKFGCMLTPALPKKTPRFQDCISSAELLLARKNAEEYRYRRKKRFSGNETPGCSTSRDSLKNDSAKSAAETTKLVDALVSIQQNLEKNTFADNEEEDHYFSDASY</sequence>
<name>A0AAV4QTY5_9ARAC</name>
<proteinExistence type="predicted"/>
<feature type="compositionally biased region" description="Basic and acidic residues" evidence="1">
    <location>
        <begin position="157"/>
        <end position="182"/>
    </location>
</feature>
<feature type="compositionally biased region" description="Polar residues" evidence="1">
    <location>
        <begin position="748"/>
        <end position="758"/>
    </location>
</feature>
<feature type="compositionally biased region" description="Basic residues" evidence="1">
    <location>
        <begin position="490"/>
        <end position="504"/>
    </location>
</feature>
<feature type="compositionally biased region" description="Polar residues" evidence="1">
    <location>
        <begin position="183"/>
        <end position="198"/>
    </location>
</feature>
<comment type="caution">
    <text evidence="2">The sequence shown here is derived from an EMBL/GenBank/DDBJ whole genome shotgun (WGS) entry which is preliminary data.</text>
</comment>
<feature type="compositionally biased region" description="Polar residues" evidence="1">
    <location>
        <begin position="380"/>
        <end position="400"/>
    </location>
</feature>
<feature type="region of interest" description="Disordered" evidence="1">
    <location>
        <begin position="379"/>
        <end position="400"/>
    </location>
</feature>
<evidence type="ECO:0000313" key="3">
    <source>
        <dbReference type="Proteomes" id="UP001054837"/>
    </source>
</evidence>
<feature type="compositionally biased region" description="Low complexity" evidence="1">
    <location>
        <begin position="139"/>
        <end position="149"/>
    </location>
</feature>